<feature type="signal peptide" evidence="1">
    <location>
        <begin position="1"/>
        <end position="23"/>
    </location>
</feature>
<dbReference type="InterPro" id="IPR009091">
    <property type="entry name" value="RCC1/BLIP-II"/>
</dbReference>
<comment type="caution">
    <text evidence="3">The sequence shown here is derived from an EMBL/GenBank/DDBJ whole genome shotgun (WGS) entry which is preliminary data.</text>
</comment>
<feature type="domain" description="DUF8202" evidence="2">
    <location>
        <begin position="675"/>
        <end position="865"/>
    </location>
</feature>
<dbReference type="RefSeq" id="WP_133582641.1">
    <property type="nucleotide sequence ID" value="NZ_SNYV01000002.1"/>
</dbReference>
<dbReference type="Gene3D" id="2.130.10.30">
    <property type="entry name" value="Regulator of chromosome condensation 1/beta-lactamase-inhibitor protein II"/>
    <property type="match status" value="1"/>
</dbReference>
<evidence type="ECO:0000259" key="2">
    <source>
        <dbReference type="Pfam" id="PF26628"/>
    </source>
</evidence>
<protein>
    <recommendedName>
        <fullName evidence="2">DUF8202 domain-containing protein</fullName>
    </recommendedName>
</protein>
<evidence type="ECO:0000313" key="3">
    <source>
        <dbReference type="EMBL" id="TDQ82646.1"/>
    </source>
</evidence>
<dbReference type="PANTHER" id="PTHR45982">
    <property type="entry name" value="REGULATOR OF CHROMOSOME CONDENSATION"/>
    <property type="match status" value="1"/>
</dbReference>
<dbReference type="PROSITE" id="PS50012">
    <property type="entry name" value="RCC1_3"/>
    <property type="match status" value="1"/>
</dbReference>
<dbReference type="PROSITE" id="PS51257">
    <property type="entry name" value="PROKAR_LIPOPROTEIN"/>
    <property type="match status" value="1"/>
</dbReference>
<dbReference type="EMBL" id="SNYV01000002">
    <property type="protein sequence ID" value="TDQ82646.1"/>
    <property type="molecule type" value="Genomic_DNA"/>
</dbReference>
<proteinExistence type="predicted"/>
<evidence type="ECO:0000256" key="1">
    <source>
        <dbReference type="SAM" id="SignalP"/>
    </source>
</evidence>
<name>A0A4R6WS13_9SPHI</name>
<gene>
    <name evidence="3" type="ORF">CLV99_0221</name>
</gene>
<dbReference type="Proteomes" id="UP000295292">
    <property type="component" value="Unassembled WGS sequence"/>
</dbReference>
<dbReference type="InterPro" id="IPR058515">
    <property type="entry name" value="DUF8202"/>
</dbReference>
<dbReference type="InterPro" id="IPR000408">
    <property type="entry name" value="Reg_chr_condens"/>
</dbReference>
<dbReference type="OrthoDB" id="1451431at2"/>
<feature type="chain" id="PRO_5020742318" description="DUF8202 domain-containing protein" evidence="1">
    <location>
        <begin position="24"/>
        <end position="1429"/>
    </location>
</feature>
<dbReference type="Pfam" id="PF26628">
    <property type="entry name" value="DUF8202"/>
    <property type="match status" value="2"/>
</dbReference>
<feature type="domain" description="DUF8202" evidence="2">
    <location>
        <begin position="250"/>
        <end position="424"/>
    </location>
</feature>
<reference evidence="3 4" key="1">
    <citation type="submission" date="2019-03" db="EMBL/GenBank/DDBJ databases">
        <title>Genomic Encyclopedia of Archaeal and Bacterial Type Strains, Phase II (KMG-II): from individual species to whole genera.</title>
        <authorList>
            <person name="Goeker M."/>
        </authorList>
    </citation>
    <scope>NUCLEOTIDE SEQUENCE [LARGE SCALE GENOMIC DNA]</scope>
    <source>
        <strain evidence="3 4">DSM 28353</strain>
    </source>
</reference>
<keyword evidence="4" id="KW-1185">Reference proteome</keyword>
<keyword evidence="1" id="KW-0732">Signal</keyword>
<dbReference type="PANTHER" id="PTHR45982:SF1">
    <property type="entry name" value="REGULATOR OF CHROMOSOME CONDENSATION"/>
    <property type="match status" value="1"/>
</dbReference>
<dbReference type="SUPFAM" id="SSF50985">
    <property type="entry name" value="RCC1/BLIP-II"/>
    <property type="match status" value="1"/>
</dbReference>
<organism evidence="3 4">
    <name type="scientific">Sphingobacterium yanglingense</name>
    <dbReference type="NCBI Taxonomy" id="1437280"/>
    <lineage>
        <taxon>Bacteria</taxon>
        <taxon>Pseudomonadati</taxon>
        <taxon>Bacteroidota</taxon>
        <taxon>Sphingobacteriia</taxon>
        <taxon>Sphingobacteriales</taxon>
        <taxon>Sphingobacteriaceae</taxon>
        <taxon>Sphingobacterium</taxon>
    </lineage>
</organism>
<accession>A0A4R6WS13</accession>
<evidence type="ECO:0000313" key="4">
    <source>
        <dbReference type="Proteomes" id="UP000295292"/>
    </source>
</evidence>
<dbReference type="InterPro" id="IPR051553">
    <property type="entry name" value="Ran_GTPase-activating"/>
</dbReference>
<sequence length="1429" mass="152481">MKTFYVLILSTFLACISVSKLHAQAPGGVSAPDFWVKSDDAGTIATAWKDHSANANNIPAVGIWTLSPADRAHNFHPYTTNYTGTKYFYNNASVLNPTNGLLSDVSHSIFSAVRPIMAGQGRIVGIDDTPGYASEPAFSIENGILRFYKFSGGASFEYFTEEPFKIGAINVVSGIGNNPVTSGGTSTSSGGERVLGMNGIYKTYPYTGTNRFHFNGQHLRIGEGDWSASGAFPGDIMEVIWYKRALSANEQSRVNSYLAIKNGTTLAENYLAANSNIVWDRTINNGYNNNIFGIARDDASALHQKQAASTSENQKLVLGHGSSLFNTNADNTNSLVDGQFLVVGDNGLKQSLTTPLVFTGGANGPTNFRFESIWKVQNTGSVGTVTVAWPKGVNNLYLVQSTDAVFDATDNFTSMVTEVTVNGVVYNTANVVLSNGEFFTFAGFGNSPGGVTNGLSYWYRADKNAVNTGAATDVTGWTDVWSGTTVAQLGTNALPKYVLGAVNYFNFNAGINFTAGTQTLGNNTVRTLTSLDYDVFTFTKEGLVSGGSFGRLFSVGMDNTTTGISNWDAFGIWPATTDLERRVYGGATQYPNVAPAFSATIPSIMYFKNTNINTRKGLNGAVLQTPTTYNAVGNQFGGHIFGNTEFSSNASDNPGFIGHIGETVVYGAGTLSDTERRRVDSYLAIKYGITLGRVDTDHYLDADAAMVWNGATNTAYNNNIFGVAREDIGLFEQMVSKSVNAGTILTVATTNDFVNPNDNAARTRFSNDKTYFLLGDNNVTSPNLTSVTVAGNTWKRIQRVWLSQRKNTPNALYFEADLSTFGSSFAASNTVYMLVADDAAFTTNVKSVAGTYTNGKWVFSNNFDTDNIQRYITFATVLPSYCVTGDCNPNTFLNTSDPNTIEYDNMVSMFHSTMMRDGSTGELMVWGERMANDGTANVLTPRVVNSTNYPALTGNILKFTGGSTNQATAQSVVLTTNGLFAWGLEGTLISGDITSSNTFQKISVGTFGINGGVVKADGLPDGVAPADVKMLFGSFHTLALVTCSGEVWMLGQEANTYGDGAASSTTNHALWHRVRINATTTLDNIVAVRGTGTQAFIALAASGEVYTWGTNTRLGDGTGAVANRPFATQMTLPVGVTPKMIGASGATYYILGTNGSVYSMGVNLTNQLGNFNTTDSNSWVQVQKSATEEDYLTNVVWISANEHDFLSTVHTRGINVLTANGRLWAWGSNNSLMLGVSSGGNPINPTEMPGSIPAANPYDIGKLNWTDNVIAVETGGHTSMTVKDNTKRYGYVGHRINGSMGDGVSASATENQYNFAATPEIYLCGALVVTEICTNPGVFDAPGLPSTTGISNLAGFTGGTTGWPANVPNGHIVIESKNKGFVITRVSSSAAILNPVEGMLIYDIAAACVKLYNGTVWNCLAKDCIPATN</sequence>